<proteinExistence type="predicted"/>
<reference evidence="2" key="1">
    <citation type="submission" date="2018-09" db="EMBL/GenBank/DDBJ databases">
        <title>Draft Genome Sequence of Mediterraneibacter sp. KCTC 15684.</title>
        <authorList>
            <person name="Kim J.S."/>
            <person name="Han K.I."/>
            <person name="Suh M.K."/>
            <person name="Lee K.C."/>
            <person name="Eom M.K."/>
            <person name="Lee J.H."/>
            <person name="Park S.H."/>
            <person name="Kang S.W."/>
            <person name="Park J.E."/>
            <person name="Oh B.S."/>
            <person name="Yu S.Y."/>
            <person name="Choi S.H."/>
            <person name="Lee D.H."/>
            <person name="Yoon H."/>
            <person name="Kim B."/>
            <person name="Yang S.J."/>
            <person name="Lee J.S."/>
        </authorList>
    </citation>
    <scope>NUCLEOTIDE SEQUENCE [LARGE SCALE GENOMIC DNA]</scope>
    <source>
        <strain evidence="2">KCTC 15684</strain>
    </source>
</reference>
<dbReference type="EMBL" id="BHGK01000001">
    <property type="protein sequence ID" value="GCA67436.1"/>
    <property type="molecule type" value="Genomic_DNA"/>
</dbReference>
<dbReference type="Proteomes" id="UP000265643">
    <property type="component" value="Unassembled WGS sequence"/>
</dbReference>
<dbReference type="AlphaFoldDB" id="A0A391P5D9"/>
<evidence type="ECO:0000313" key="1">
    <source>
        <dbReference type="EMBL" id="GCA67436.1"/>
    </source>
</evidence>
<accession>A0A391P5D9</accession>
<dbReference type="SUPFAM" id="SSF56042">
    <property type="entry name" value="PurM C-terminal domain-like"/>
    <property type="match status" value="1"/>
</dbReference>
<protein>
    <recommendedName>
        <fullName evidence="3">PurM-like C-terminal domain-containing protein</fullName>
    </recommendedName>
</protein>
<comment type="caution">
    <text evidence="1">The sequence shown here is derived from an EMBL/GenBank/DDBJ whole genome shotgun (WGS) entry which is preliminary data.</text>
</comment>
<evidence type="ECO:0000313" key="2">
    <source>
        <dbReference type="Proteomes" id="UP000265643"/>
    </source>
</evidence>
<organism evidence="1 2">
    <name type="scientific">Mediterraneibacter butyricigenes</name>
    <dbReference type="NCBI Taxonomy" id="2316025"/>
    <lineage>
        <taxon>Bacteria</taxon>
        <taxon>Bacillati</taxon>
        <taxon>Bacillota</taxon>
        <taxon>Clostridia</taxon>
        <taxon>Lachnospirales</taxon>
        <taxon>Lachnospiraceae</taxon>
        <taxon>Mediterraneibacter</taxon>
    </lineage>
</organism>
<dbReference type="PANTHER" id="PTHR30303:SF4">
    <property type="entry name" value="HYDROGENASE EXPRESSION_FORMATION PROTEIN HYPE"/>
    <property type="match status" value="1"/>
</dbReference>
<dbReference type="InterPro" id="IPR036676">
    <property type="entry name" value="PurM-like_C_sf"/>
</dbReference>
<dbReference type="Gene3D" id="3.90.650.10">
    <property type="entry name" value="PurM-like C-terminal domain"/>
    <property type="match status" value="1"/>
</dbReference>
<dbReference type="PANTHER" id="PTHR30303">
    <property type="entry name" value="HYDROGENASE ISOENZYMES FORMATION PROTEIN HYPE"/>
    <property type="match status" value="1"/>
</dbReference>
<dbReference type="InterPro" id="IPR011854">
    <property type="entry name" value="HypE"/>
</dbReference>
<evidence type="ECO:0008006" key="3">
    <source>
        <dbReference type="Google" id="ProtNLM"/>
    </source>
</evidence>
<gene>
    <name evidence="1" type="ORF">KGMB01110_18720</name>
</gene>
<sequence>MQPGRLSQAIWKKNIVHPLERANVCMSEGTLSGVTRPTPFISDITQVCLVGRSPATVTYGICRGINELAVLGVRAAGLDLHVELPEETAEDWIRQMTEALIGILKEQNLWIRNLDVRVNPTVKLPLFALSVMGVEKEENGRSETSDIKKQIESGVDYDILMLSGAGTEGILRILEEREEELSKRFVPAFLRQTKALKQGLCATTQIEKIRQEDPKAILYQIGEGGVFAALWDLLEPLELGMEIRMDQILICQETVEISEFYRVNPYLMTSTGSFLILSACGDRLLFALEEMGARASKLGIATNVPARVILGQSEKRYLDRPLPDELMVWQNRSR</sequence>
<name>A0A391P5D9_9FIRM</name>
<keyword evidence="2" id="KW-1185">Reference proteome</keyword>
<dbReference type="GO" id="GO:0051604">
    <property type="term" value="P:protein maturation"/>
    <property type="evidence" value="ECO:0007669"/>
    <property type="project" value="TreeGrafter"/>
</dbReference>